<dbReference type="PANTHER" id="PTHR45955">
    <property type="entry name" value="PHOSPHOACETYLGLUCOSAMINE MUTASE"/>
    <property type="match status" value="1"/>
</dbReference>
<dbReference type="AlphaFoldDB" id="K8FD64"/>
<evidence type="ECO:0000259" key="8">
    <source>
        <dbReference type="Pfam" id="PF02878"/>
    </source>
</evidence>
<dbReference type="Gene3D" id="3.30.310.50">
    <property type="entry name" value="Alpha-D-phosphohexomutase, C-terminal domain"/>
    <property type="match status" value="1"/>
</dbReference>
<dbReference type="EMBL" id="FO082263">
    <property type="protein sequence ID" value="CCO20168.1"/>
    <property type="molecule type" value="Genomic_DNA"/>
</dbReference>
<dbReference type="GO" id="GO:0004610">
    <property type="term" value="F:phosphoacetylglucosamine mutase activity"/>
    <property type="evidence" value="ECO:0007669"/>
    <property type="project" value="TreeGrafter"/>
</dbReference>
<keyword evidence="3" id="KW-0479">Metal-binding</keyword>
<evidence type="ECO:0000256" key="4">
    <source>
        <dbReference type="ARBA" id="ARBA00022842"/>
    </source>
</evidence>
<evidence type="ECO:0000259" key="7">
    <source>
        <dbReference type="Pfam" id="PF00408"/>
    </source>
</evidence>
<reference evidence="10 11" key="1">
    <citation type="submission" date="2011-10" db="EMBL/GenBank/DDBJ databases">
        <authorList>
            <person name="Genoscope - CEA"/>
        </authorList>
    </citation>
    <scope>NUCLEOTIDE SEQUENCE [LARGE SCALE GENOMIC DNA]</scope>
    <source>
        <strain evidence="10 11">RCC 1105</strain>
    </source>
</reference>
<dbReference type="GO" id="GO:0005975">
    <property type="term" value="P:carbohydrate metabolic process"/>
    <property type="evidence" value="ECO:0007669"/>
    <property type="project" value="InterPro"/>
</dbReference>
<proteinExistence type="inferred from homology"/>
<dbReference type="InterPro" id="IPR005843">
    <property type="entry name" value="A-D-PHexomutase_C"/>
</dbReference>
<keyword evidence="5" id="KW-0413">Isomerase</keyword>
<dbReference type="SUPFAM" id="SSF55957">
    <property type="entry name" value="Phosphoglucomutase, C-terminal domain"/>
    <property type="match status" value="1"/>
</dbReference>
<dbReference type="Gene3D" id="3.40.120.10">
    <property type="entry name" value="Alpha-D-Glucose-1,6-Bisphosphate, subunit A, domain 3"/>
    <property type="match status" value="2"/>
</dbReference>
<evidence type="ECO:0000313" key="11">
    <source>
        <dbReference type="Proteomes" id="UP000198341"/>
    </source>
</evidence>
<feature type="domain" description="Alpha-D-phosphohexomutase C-terminal" evidence="7">
    <location>
        <begin position="653"/>
        <end position="689"/>
    </location>
</feature>
<dbReference type="Pfam" id="PF00408">
    <property type="entry name" value="PGM_PMM_IV"/>
    <property type="match status" value="1"/>
</dbReference>
<keyword evidence="4" id="KW-0460">Magnesium</keyword>
<accession>K8FD64</accession>
<dbReference type="Proteomes" id="UP000198341">
    <property type="component" value="Chromosome 16"/>
</dbReference>
<dbReference type="SUPFAM" id="SSF53738">
    <property type="entry name" value="Phosphoglucomutase, first 3 domains"/>
    <property type="match status" value="2"/>
</dbReference>
<evidence type="ECO:0000256" key="2">
    <source>
        <dbReference type="ARBA" id="ARBA00010231"/>
    </source>
</evidence>
<gene>
    <name evidence="10" type="ordered locus">Bathy16g00950</name>
</gene>
<evidence type="ECO:0000256" key="3">
    <source>
        <dbReference type="ARBA" id="ARBA00022723"/>
    </source>
</evidence>
<name>K8FD64_9CHLO</name>
<dbReference type="PANTHER" id="PTHR45955:SF1">
    <property type="entry name" value="PHOSPHOACETYLGLUCOSAMINE MUTASE"/>
    <property type="match status" value="1"/>
</dbReference>
<dbReference type="GO" id="GO:0046872">
    <property type="term" value="F:metal ion binding"/>
    <property type="evidence" value="ECO:0007669"/>
    <property type="project" value="UniProtKB-KW"/>
</dbReference>
<dbReference type="InterPro" id="IPR016055">
    <property type="entry name" value="A-D-PHexomutase_a/b/a-I/II/III"/>
</dbReference>
<feature type="domain" description="Alpha-D-phosphohexomutase alpha/beta/alpha" evidence="8">
    <location>
        <begin position="94"/>
        <end position="139"/>
    </location>
</feature>
<keyword evidence="11" id="KW-1185">Reference proteome</keyword>
<dbReference type="InterPro" id="IPR049022">
    <property type="entry name" value="AMG1_III"/>
</dbReference>
<dbReference type="FunFam" id="3.30.310.50:FF:000003">
    <property type="entry name" value="Phosphoacetylglucosamine mutase"/>
    <property type="match status" value="1"/>
</dbReference>
<feature type="domain" description="Phosphoacetylglucosamine mutase AMG1" evidence="9">
    <location>
        <begin position="431"/>
        <end position="592"/>
    </location>
</feature>
<dbReference type="InterPro" id="IPR005844">
    <property type="entry name" value="A-D-PHexomutase_a/b/a-I"/>
</dbReference>
<dbReference type="GO" id="GO:0006048">
    <property type="term" value="P:UDP-N-acetylglucosamine biosynthetic process"/>
    <property type="evidence" value="ECO:0007669"/>
    <property type="project" value="TreeGrafter"/>
</dbReference>
<evidence type="ECO:0000259" key="9">
    <source>
        <dbReference type="Pfam" id="PF21404"/>
    </source>
</evidence>
<feature type="region of interest" description="Disordered" evidence="6">
    <location>
        <begin position="328"/>
        <end position="348"/>
    </location>
</feature>
<dbReference type="InterPro" id="IPR036900">
    <property type="entry name" value="A-D-PHexomutase_C_sf"/>
</dbReference>
<comment type="cofactor">
    <cofactor evidence="1">
        <name>Mg(2+)</name>
        <dbReference type="ChEBI" id="CHEBI:18420"/>
    </cofactor>
</comment>
<dbReference type="GeneID" id="19011330"/>
<dbReference type="KEGG" id="bpg:Bathy16g00950"/>
<evidence type="ECO:0000313" key="10">
    <source>
        <dbReference type="EMBL" id="CCO20168.1"/>
    </source>
</evidence>
<dbReference type="OrthoDB" id="1928at2759"/>
<evidence type="ECO:0000256" key="5">
    <source>
        <dbReference type="ARBA" id="ARBA00023235"/>
    </source>
</evidence>
<dbReference type="RefSeq" id="XP_007508551.1">
    <property type="nucleotide sequence ID" value="XM_007508489.1"/>
</dbReference>
<organism evidence="10 11">
    <name type="scientific">Bathycoccus prasinos</name>
    <dbReference type="NCBI Taxonomy" id="41875"/>
    <lineage>
        <taxon>Eukaryota</taxon>
        <taxon>Viridiplantae</taxon>
        <taxon>Chlorophyta</taxon>
        <taxon>Mamiellophyceae</taxon>
        <taxon>Mamiellales</taxon>
        <taxon>Bathycoccaceae</taxon>
        <taxon>Bathycoccus</taxon>
    </lineage>
</organism>
<dbReference type="eggNOG" id="KOG2537">
    <property type="taxonomic scope" value="Eukaryota"/>
</dbReference>
<comment type="similarity">
    <text evidence="2">Belongs to the phosphohexose mutase family.</text>
</comment>
<dbReference type="Pfam" id="PF21404">
    <property type="entry name" value="AMG1_III"/>
    <property type="match status" value="1"/>
</dbReference>
<evidence type="ECO:0000256" key="6">
    <source>
        <dbReference type="SAM" id="MobiDB-lite"/>
    </source>
</evidence>
<dbReference type="STRING" id="41875.K8FD64"/>
<protein>
    <submittedName>
        <fullName evidence="10">Phosphoacetylglucosamine mutase</fullName>
    </submittedName>
</protein>
<feature type="compositionally biased region" description="Low complexity" evidence="6">
    <location>
        <begin position="328"/>
        <end position="347"/>
    </location>
</feature>
<dbReference type="Pfam" id="PF02878">
    <property type="entry name" value="PGM_PMM_I"/>
    <property type="match status" value="1"/>
</dbReference>
<sequence length="696" mass="77338">MRTKRIDQDTRRHFIRLCLLSEEDKDLHGKEENEERACSSSSNNYVSYGTAGFRCHHAALDVIAFRCGFIASCVAAFSRTNATNNNSNDAPPFTAAGICVTASHNEASDNGLKIVDGHGNVLGEAYERACEMICNAKTEAQLENALDCFEEKLPFLETSREDAKKTAVVYFGRDTRESGERLVEKAKEGARALGGRSSGVAVKICDRGVVTTPMLHYFVYAHGKAVEAFYENNKQQEEKNDEDATERSLWEKIDAATQELAYFKRLAVGYLSLIEEDEEKKKKGKNVVEGLRANATTLPPLHIDCANGVGFVAFEKLMALFDVIRENSSSSENSRRSATTTTTTTTTKEIALVLKNGPNDGPVNLNCGSDFVQKNQRAPETPSTRLSFVNQRCASVDGDCDRLVYFSIEEGEEEGKEGENSSKKQNFMLCDGDKLSILIAFFLIEQLFLAGLAHKISLGIAHTAYSNGAFTKFCEKNGVETVCAKTGVKNVHKAAEEHFDIGVYFESNGHGTALFSDEAVKVIEKELVDELTRMSVEQHLRKEEEKHIQSVILTTKLKALLTLKATIQTINPAIGDAISSVLLIEGILRKKGNMPFQEWHAMYRDLPTKQSKVKVRDRTVIECFDSERKCLKPEGLQQRIDEILLLDSCVKNNNRRAFVRPSGTEDIVRVYVEASDAETCEKISTKVEEAVIEFCN</sequence>
<evidence type="ECO:0000256" key="1">
    <source>
        <dbReference type="ARBA" id="ARBA00001946"/>
    </source>
</evidence>